<dbReference type="EMBL" id="JACGWX010000006">
    <property type="protein sequence ID" value="MBA8848696.1"/>
    <property type="molecule type" value="Genomic_DNA"/>
</dbReference>
<dbReference type="InterPro" id="IPR050922">
    <property type="entry name" value="LytR/CpsA/Psr_CW_biosynth"/>
</dbReference>
<comment type="similarity">
    <text evidence="1">Belongs to the LytR/CpsA/Psr (LCP) family.</text>
</comment>
<name>A0A839EBW4_9MICO</name>
<proteinExistence type="inferred from homology"/>
<dbReference type="Gene3D" id="3.40.630.190">
    <property type="entry name" value="LCP protein"/>
    <property type="match status" value="1"/>
</dbReference>
<feature type="transmembrane region" description="Helical" evidence="3">
    <location>
        <begin position="32"/>
        <end position="55"/>
    </location>
</feature>
<keyword evidence="3" id="KW-0472">Membrane</keyword>
<evidence type="ECO:0000313" key="5">
    <source>
        <dbReference type="EMBL" id="MBA8848696.1"/>
    </source>
</evidence>
<keyword evidence="3" id="KW-0812">Transmembrane</keyword>
<comment type="caution">
    <text evidence="5">The sequence shown here is derived from an EMBL/GenBank/DDBJ whole genome shotgun (WGS) entry which is preliminary data.</text>
</comment>
<dbReference type="RefSeq" id="WP_182491464.1">
    <property type="nucleotide sequence ID" value="NZ_BAAAOV010000011.1"/>
</dbReference>
<keyword evidence="3" id="KW-1133">Transmembrane helix</keyword>
<gene>
    <name evidence="5" type="ORF">FHX53_002306</name>
</gene>
<evidence type="ECO:0000256" key="2">
    <source>
        <dbReference type="SAM" id="MobiDB-lite"/>
    </source>
</evidence>
<feature type="compositionally biased region" description="Low complexity" evidence="2">
    <location>
        <begin position="379"/>
        <end position="393"/>
    </location>
</feature>
<accession>A0A839EBW4</accession>
<dbReference type="Proteomes" id="UP000585905">
    <property type="component" value="Unassembled WGS sequence"/>
</dbReference>
<evidence type="ECO:0000313" key="6">
    <source>
        <dbReference type="Proteomes" id="UP000585905"/>
    </source>
</evidence>
<feature type="region of interest" description="Disordered" evidence="2">
    <location>
        <begin position="358"/>
        <end position="408"/>
    </location>
</feature>
<evidence type="ECO:0000259" key="4">
    <source>
        <dbReference type="Pfam" id="PF03816"/>
    </source>
</evidence>
<evidence type="ECO:0000256" key="3">
    <source>
        <dbReference type="SAM" id="Phobius"/>
    </source>
</evidence>
<dbReference type="Pfam" id="PF03816">
    <property type="entry name" value="LytR_cpsA_psr"/>
    <property type="match status" value="1"/>
</dbReference>
<organism evidence="5 6">
    <name type="scientific">Microcella alkalica</name>
    <dbReference type="NCBI Taxonomy" id="355930"/>
    <lineage>
        <taxon>Bacteria</taxon>
        <taxon>Bacillati</taxon>
        <taxon>Actinomycetota</taxon>
        <taxon>Actinomycetes</taxon>
        <taxon>Micrococcales</taxon>
        <taxon>Microbacteriaceae</taxon>
        <taxon>Microcella</taxon>
    </lineage>
</organism>
<dbReference type="NCBIfam" id="TIGR00350">
    <property type="entry name" value="lytR_cpsA_psr"/>
    <property type="match status" value="1"/>
</dbReference>
<dbReference type="AlphaFoldDB" id="A0A839EBW4"/>
<feature type="domain" description="Cell envelope-related transcriptional attenuator" evidence="4">
    <location>
        <begin position="111"/>
        <end position="267"/>
    </location>
</feature>
<dbReference type="InterPro" id="IPR004474">
    <property type="entry name" value="LytR_CpsA_psr"/>
</dbReference>
<protein>
    <submittedName>
        <fullName evidence="5">LCP family protein required for cell wall assembly</fullName>
    </submittedName>
</protein>
<dbReference type="PANTHER" id="PTHR33392:SF6">
    <property type="entry name" value="POLYISOPRENYL-TEICHOIC ACID--PEPTIDOGLYCAN TEICHOIC ACID TRANSFERASE TAGU"/>
    <property type="match status" value="1"/>
</dbReference>
<dbReference type="PANTHER" id="PTHR33392">
    <property type="entry name" value="POLYISOPRENYL-TEICHOIC ACID--PEPTIDOGLYCAN TEICHOIC ACID TRANSFERASE TAGU"/>
    <property type="match status" value="1"/>
</dbReference>
<evidence type="ECO:0000256" key="1">
    <source>
        <dbReference type="ARBA" id="ARBA00006068"/>
    </source>
</evidence>
<keyword evidence="6" id="KW-1185">Reference proteome</keyword>
<reference evidence="5 6" key="1">
    <citation type="submission" date="2020-07" db="EMBL/GenBank/DDBJ databases">
        <title>Sequencing the genomes of 1000 actinobacteria strains.</title>
        <authorList>
            <person name="Klenk H.-P."/>
        </authorList>
    </citation>
    <scope>NUCLEOTIDE SEQUENCE [LARGE SCALE GENOMIC DNA]</scope>
    <source>
        <strain evidence="5 6">DSM 19663</strain>
    </source>
</reference>
<sequence>MTEQKRDRSIRSLPTAQVRHGRLPRASAWRTALSVISSALAVVLVSGASVAAITLGQLDANIDQVVLTGADGEAREIPQVGQWEGGFNVLLVGVDNAEGQRDAGQREATLNDVNILIHVAEDQQSAVAVSIPRDLVVPIPECPLPDGRTSFAMSAQPFNSAFGVGGLNCVVLAAEALTGLEIPYAGTISFDGVALMSTAVGGVDVCIDAPIRDPFAGLDLPTAGTHTVEGYTALAFLRTRFGIGDGSDLSRISNQQVYMSSLMRTLQAEGTLTDPSKLYGLAQVATKAMSLSSSLASLDTMVSMALVLKDIPTERITFVQYPATTGLGGVYASKAAPLEDLADALFEKIRNDEPILLAEGSTGTGSTIDPNAPAPVPSPIETATAAPAPSASPAVPPPPGEEPTESEVLDGVLGQTAAQQTCSVAN</sequence>